<reference evidence="1 2" key="1">
    <citation type="journal article" date="2019" name="Nat. Ecol. Evol.">
        <title>Megaphylogeny resolves global patterns of mushroom evolution.</title>
        <authorList>
            <person name="Varga T."/>
            <person name="Krizsan K."/>
            <person name="Foldi C."/>
            <person name="Dima B."/>
            <person name="Sanchez-Garcia M."/>
            <person name="Sanchez-Ramirez S."/>
            <person name="Szollosi G.J."/>
            <person name="Szarkandi J.G."/>
            <person name="Papp V."/>
            <person name="Albert L."/>
            <person name="Andreopoulos W."/>
            <person name="Angelini C."/>
            <person name="Antonin V."/>
            <person name="Barry K.W."/>
            <person name="Bougher N.L."/>
            <person name="Buchanan P."/>
            <person name="Buyck B."/>
            <person name="Bense V."/>
            <person name="Catcheside P."/>
            <person name="Chovatia M."/>
            <person name="Cooper J."/>
            <person name="Damon W."/>
            <person name="Desjardin D."/>
            <person name="Finy P."/>
            <person name="Geml J."/>
            <person name="Haridas S."/>
            <person name="Hughes K."/>
            <person name="Justo A."/>
            <person name="Karasinski D."/>
            <person name="Kautmanova I."/>
            <person name="Kiss B."/>
            <person name="Kocsube S."/>
            <person name="Kotiranta H."/>
            <person name="LaButti K.M."/>
            <person name="Lechner B.E."/>
            <person name="Liimatainen K."/>
            <person name="Lipzen A."/>
            <person name="Lukacs Z."/>
            <person name="Mihaltcheva S."/>
            <person name="Morgado L.N."/>
            <person name="Niskanen T."/>
            <person name="Noordeloos M.E."/>
            <person name="Ohm R.A."/>
            <person name="Ortiz-Santana B."/>
            <person name="Ovrebo C."/>
            <person name="Racz N."/>
            <person name="Riley R."/>
            <person name="Savchenko A."/>
            <person name="Shiryaev A."/>
            <person name="Soop K."/>
            <person name="Spirin V."/>
            <person name="Szebenyi C."/>
            <person name="Tomsovsky M."/>
            <person name="Tulloss R.E."/>
            <person name="Uehling J."/>
            <person name="Grigoriev I.V."/>
            <person name="Vagvolgyi C."/>
            <person name="Papp T."/>
            <person name="Martin F.M."/>
            <person name="Miettinen O."/>
            <person name="Hibbett D.S."/>
            <person name="Nagy L.G."/>
        </authorList>
    </citation>
    <scope>NUCLEOTIDE SEQUENCE [LARGE SCALE GENOMIC DNA]</scope>
    <source>
        <strain evidence="1 2">CBS 962.96</strain>
    </source>
</reference>
<protein>
    <submittedName>
        <fullName evidence="1">Uncharacterized protein</fullName>
    </submittedName>
</protein>
<dbReference type="EMBL" id="ML179270">
    <property type="protein sequence ID" value="THU92702.1"/>
    <property type="molecule type" value="Genomic_DNA"/>
</dbReference>
<dbReference type="AlphaFoldDB" id="A0A4S8LT71"/>
<dbReference type="Proteomes" id="UP000297245">
    <property type="component" value="Unassembled WGS sequence"/>
</dbReference>
<evidence type="ECO:0000313" key="1">
    <source>
        <dbReference type="EMBL" id="THU92702.1"/>
    </source>
</evidence>
<sequence length="162" mass="17714">MDWLEIADALKGESGADAFLLPGSRGEIKLIIHIRQEGGGGGHGGLEKKLCDPGYFFADPPGPCDYFSSNHSAIHSIGKAELLVKCTKGNVKRRMRRRVPYINDTHKRREFAPGRNGLGRRTGTKNPFVCQTIENLQIGVTARQDPLLKVAGIFAQKKGDGM</sequence>
<name>A0A4S8LT71_DENBC</name>
<proteinExistence type="predicted"/>
<keyword evidence="2" id="KW-1185">Reference proteome</keyword>
<accession>A0A4S8LT71</accession>
<gene>
    <name evidence="1" type="ORF">K435DRAFT_800260</name>
</gene>
<organism evidence="1 2">
    <name type="scientific">Dendrothele bispora (strain CBS 962.96)</name>
    <dbReference type="NCBI Taxonomy" id="1314807"/>
    <lineage>
        <taxon>Eukaryota</taxon>
        <taxon>Fungi</taxon>
        <taxon>Dikarya</taxon>
        <taxon>Basidiomycota</taxon>
        <taxon>Agaricomycotina</taxon>
        <taxon>Agaricomycetes</taxon>
        <taxon>Agaricomycetidae</taxon>
        <taxon>Agaricales</taxon>
        <taxon>Agaricales incertae sedis</taxon>
        <taxon>Dendrothele</taxon>
    </lineage>
</organism>
<evidence type="ECO:0000313" key="2">
    <source>
        <dbReference type="Proteomes" id="UP000297245"/>
    </source>
</evidence>